<dbReference type="EMBL" id="NQXA01000018">
    <property type="protein sequence ID" value="PHQ28158.1"/>
    <property type="molecule type" value="Genomic_DNA"/>
</dbReference>
<organism evidence="1 2">
    <name type="scientific">Leeuwenhoekiella nanhaiensis</name>
    <dbReference type="NCBI Taxonomy" id="1655491"/>
    <lineage>
        <taxon>Bacteria</taxon>
        <taxon>Pseudomonadati</taxon>
        <taxon>Bacteroidota</taxon>
        <taxon>Flavobacteriia</taxon>
        <taxon>Flavobacteriales</taxon>
        <taxon>Flavobacteriaceae</taxon>
        <taxon>Leeuwenhoekiella</taxon>
    </lineage>
</organism>
<sequence length="59" mass="6716">MLKNFCKNTNTLPLRLTELQKAQKINQEFSTEVLCSLKYDFIFAAALARYLSSVGRATD</sequence>
<keyword evidence="2" id="KW-1185">Reference proteome</keyword>
<reference evidence="1 2" key="1">
    <citation type="submission" date="2017-08" db="EMBL/GenBank/DDBJ databases">
        <title>The whole genome shortgun sequences of strain Leeuwenhoekiella nanhaiensis G18 from the South China Sea.</title>
        <authorList>
            <person name="Liu Q."/>
        </authorList>
    </citation>
    <scope>NUCLEOTIDE SEQUENCE [LARGE SCALE GENOMIC DNA]</scope>
    <source>
        <strain evidence="1 2">G18</strain>
    </source>
</reference>
<comment type="caution">
    <text evidence="1">The sequence shown here is derived from an EMBL/GenBank/DDBJ whole genome shotgun (WGS) entry which is preliminary data.</text>
</comment>
<dbReference type="AlphaFoldDB" id="A0A2G1VN22"/>
<name>A0A2G1VN22_9FLAO</name>
<evidence type="ECO:0000313" key="1">
    <source>
        <dbReference type="EMBL" id="PHQ28158.1"/>
    </source>
</evidence>
<proteinExistence type="predicted"/>
<accession>A0A2G1VN22</accession>
<dbReference type="Proteomes" id="UP000229433">
    <property type="component" value="Unassembled WGS sequence"/>
</dbReference>
<gene>
    <name evidence="1" type="ORF">CJ305_16100</name>
</gene>
<evidence type="ECO:0000313" key="2">
    <source>
        <dbReference type="Proteomes" id="UP000229433"/>
    </source>
</evidence>
<protein>
    <submittedName>
        <fullName evidence="1">Uncharacterized protein</fullName>
    </submittedName>
</protein>